<dbReference type="InterPro" id="IPR047043">
    <property type="entry name" value="BipA_III"/>
</dbReference>
<dbReference type="GO" id="GO:1990904">
    <property type="term" value="C:ribonucleoprotein complex"/>
    <property type="evidence" value="ECO:0007669"/>
    <property type="project" value="TreeGrafter"/>
</dbReference>
<sequence length="612" mass="66609">MPPADSGERNLRSVALVAHVDHGKTTLVDALLRATGTFGDHQAVVDRVMDSNDQERERGITILAKAASVTWNGIRINLVDTPGHSDFGGEVERALTMVDGVVLLVDAAEGPLPQTRYVLSKALALDLPAVVVLNKVDRADARPEEVLDEIYQLFMDLDADESKIDFPVISAIARDGKSVAGIGMPGADDDLTALFEAIVSTVPAPQGDPSAPVQAIVTNLDASDYLGRLAIGRVMQGTLRRNEQIALIEEDEGQAPLKRKLSQLMTFSGITRLEADTIEAGDLFVVAGFPEVEIGDTLADPAHPVALPRLTVDEPVLRMTFGVNTSPLAGKEGSFLTSRHLRERLDREILGNVSIRIEPTSSPDIIEVAGRGELQLAVLIETMRREGYELQVSRPEVIVRDIDGKRHEPLERAVIDVPDEHVGTVTQALAPRKGKVTDLRPGDIGRTVVTIEAPARGLIGFRSQLLTATRGTALMHQHHAGWTPWVGELPTRKGGAMISDREGVTTGYALDNLQQRGELFVGPGEKVYEGMVVGENARADDMHINVVREKQKTNIRTHSADEAIKLVPPRDITLETAIEFIADDELVEVTPASLRLRKRILKESDRRRASKI</sequence>
<dbReference type="EMBL" id="CAFBNC010000019">
    <property type="protein sequence ID" value="CAB4929851.1"/>
    <property type="molecule type" value="Genomic_DNA"/>
</dbReference>
<dbReference type="NCBIfam" id="TIGR01394">
    <property type="entry name" value="TypA_BipA"/>
    <property type="match status" value="1"/>
</dbReference>
<dbReference type="Gene3D" id="2.40.30.10">
    <property type="entry name" value="Translation factors"/>
    <property type="match status" value="1"/>
</dbReference>
<dbReference type="InterPro" id="IPR042116">
    <property type="entry name" value="TypA/BipA_C"/>
</dbReference>
<dbReference type="GO" id="GO:0005525">
    <property type="term" value="F:GTP binding"/>
    <property type="evidence" value="ECO:0007669"/>
    <property type="project" value="InterPro"/>
</dbReference>
<dbReference type="InterPro" id="IPR004161">
    <property type="entry name" value="EFTu-like_2"/>
</dbReference>
<accession>A0A6J7IGK5</accession>
<dbReference type="CDD" id="cd01891">
    <property type="entry name" value="TypA_BipA"/>
    <property type="match status" value="1"/>
</dbReference>
<dbReference type="SUPFAM" id="SSF54980">
    <property type="entry name" value="EF-G C-terminal domain-like"/>
    <property type="match status" value="2"/>
</dbReference>
<organism evidence="3">
    <name type="scientific">freshwater metagenome</name>
    <dbReference type="NCBI Taxonomy" id="449393"/>
    <lineage>
        <taxon>unclassified sequences</taxon>
        <taxon>metagenomes</taxon>
        <taxon>ecological metagenomes</taxon>
    </lineage>
</organism>
<dbReference type="InterPro" id="IPR047042">
    <property type="entry name" value="BipA_II"/>
</dbReference>
<dbReference type="PANTHER" id="PTHR42908">
    <property type="entry name" value="TRANSLATION ELONGATION FACTOR-RELATED"/>
    <property type="match status" value="1"/>
</dbReference>
<dbReference type="FunFam" id="2.40.50.250:FF:000001">
    <property type="entry name" value="GTP-binding protein TypA"/>
    <property type="match status" value="1"/>
</dbReference>
<dbReference type="HAMAP" id="MF_00849">
    <property type="entry name" value="BipA"/>
    <property type="match status" value="1"/>
</dbReference>
<dbReference type="Gene3D" id="2.40.50.250">
    <property type="entry name" value="bipa protein"/>
    <property type="match status" value="1"/>
</dbReference>
<dbReference type="Pfam" id="PF00679">
    <property type="entry name" value="EFG_C"/>
    <property type="match status" value="1"/>
</dbReference>
<feature type="domain" description="Tr-type G" evidence="1">
    <location>
        <begin position="9"/>
        <end position="206"/>
    </location>
</feature>
<dbReference type="InterPro" id="IPR047041">
    <property type="entry name" value="BipA_GTP-bd_dom"/>
</dbReference>
<dbReference type="InterPro" id="IPR009000">
    <property type="entry name" value="Transl_B-barrel_sf"/>
</dbReference>
<dbReference type="CDD" id="cd03710">
    <property type="entry name" value="BipA_TypA_C"/>
    <property type="match status" value="1"/>
</dbReference>
<dbReference type="FunFam" id="3.30.70.870:FF:000003">
    <property type="entry name" value="GTP-binding protein TypA"/>
    <property type="match status" value="1"/>
</dbReference>
<dbReference type="GO" id="GO:0005829">
    <property type="term" value="C:cytosol"/>
    <property type="evidence" value="ECO:0007669"/>
    <property type="project" value="TreeGrafter"/>
</dbReference>
<dbReference type="InterPro" id="IPR000795">
    <property type="entry name" value="T_Tr_GTP-bd_dom"/>
</dbReference>
<dbReference type="Pfam" id="PF21018">
    <property type="entry name" value="BipA_C"/>
    <property type="match status" value="1"/>
</dbReference>
<dbReference type="InterPro" id="IPR000640">
    <property type="entry name" value="EFG_V-like"/>
</dbReference>
<dbReference type="SUPFAM" id="SSF50447">
    <property type="entry name" value="Translation proteins"/>
    <property type="match status" value="1"/>
</dbReference>
<dbReference type="Pfam" id="PF03144">
    <property type="entry name" value="GTP_EFTU_D2"/>
    <property type="match status" value="1"/>
</dbReference>
<evidence type="ECO:0000313" key="2">
    <source>
        <dbReference type="EMBL" id="CAB4323012.1"/>
    </source>
</evidence>
<dbReference type="PROSITE" id="PS51722">
    <property type="entry name" value="G_TR_2"/>
    <property type="match status" value="1"/>
</dbReference>
<dbReference type="InterPro" id="IPR005225">
    <property type="entry name" value="Small_GTP-bd"/>
</dbReference>
<dbReference type="FunFam" id="3.30.70.240:FF:000002">
    <property type="entry name" value="GTP-binding protein TypA"/>
    <property type="match status" value="1"/>
</dbReference>
<dbReference type="Gene3D" id="3.30.70.240">
    <property type="match status" value="1"/>
</dbReference>
<dbReference type="Pfam" id="PF00009">
    <property type="entry name" value="GTP_EFTU"/>
    <property type="match status" value="1"/>
</dbReference>
<name>A0A6J7IGK5_9ZZZZ</name>
<dbReference type="PANTHER" id="PTHR42908:SF8">
    <property type="entry name" value="TR-TYPE G DOMAIN-CONTAINING PROTEIN"/>
    <property type="match status" value="1"/>
</dbReference>
<dbReference type="SUPFAM" id="SSF52540">
    <property type="entry name" value="P-loop containing nucleoside triphosphate hydrolases"/>
    <property type="match status" value="1"/>
</dbReference>
<proteinExistence type="inferred from homology"/>
<dbReference type="InterPro" id="IPR031157">
    <property type="entry name" value="G_TR_CS"/>
</dbReference>
<gene>
    <name evidence="2" type="ORF">UFOPK1392_00756</name>
    <name evidence="3" type="ORF">UFOPK3733_00602</name>
</gene>
<dbReference type="InterPro" id="IPR027417">
    <property type="entry name" value="P-loop_NTPase"/>
</dbReference>
<dbReference type="InterPro" id="IPR035651">
    <property type="entry name" value="BipA_V"/>
</dbReference>
<dbReference type="FunFam" id="3.40.50.300:FF:000055">
    <property type="entry name" value="GTP-binding protein TypA"/>
    <property type="match status" value="1"/>
</dbReference>
<dbReference type="GO" id="GO:0003924">
    <property type="term" value="F:GTPase activity"/>
    <property type="evidence" value="ECO:0007669"/>
    <property type="project" value="InterPro"/>
</dbReference>
<dbReference type="NCBIfam" id="TIGR00231">
    <property type="entry name" value="small_GTP"/>
    <property type="match status" value="1"/>
</dbReference>
<dbReference type="Gene3D" id="3.30.70.870">
    <property type="entry name" value="Elongation Factor G (Translational Gtpase), domain 3"/>
    <property type="match status" value="1"/>
</dbReference>
<dbReference type="EMBL" id="CAEMXZ010000023">
    <property type="protein sequence ID" value="CAB4323012.1"/>
    <property type="molecule type" value="Genomic_DNA"/>
</dbReference>
<dbReference type="InterPro" id="IPR006298">
    <property type="entry name" value="BipA"/>
</dbReference>
<reference evidence="3" key="1">
    <citation type="submission" date="2020-05" db="EMBL/GenBank/DDBJ databases">
        <authorList>
            <person name="Chiriac C."/>
            <person name="Salcher M."/>
            <person name="Ghai R."/>
            <person name="Kavagutti S V."/>
        </authorList>
    </citation>
    <scope>NUCLEOTIDE SEQUENCE</scope>
</reference>
<dbReference type="CDD" id="cd16263">
    <property type="entry name" value="BipA_III"/>
    <property type="match status" value="1"/>
</dbReference>
<dbReference type="InterPro" id="IPR048876">
    <property type="entry name" value="BipA_C"/>
</dbReference>
<dbReference type="AlphaFoldDB" id="A0A6J7IGK5"/>
<evidence type="ECO:0000259" key="1">
    <source>
        <dbReference type="PROSITE" id="PS51722"/>
    </source>
</evidence>
<protein>
    <submittedName>
        <fullName evidence="3">Unannotated protein</fullName>
    </submittedName>
</protein>
<dbReference type="Gene3D" id="3.40.50.300">
    <property type="entry name" value="P-loop containing nucleotide triphosphate hydrolases"/>
    <property type="match status" value="1"/>
</dbReference>
<dbReference type="InterPro" id="IPR035647">
    <property type="entry name" value="EFG_III/V"/>
</dbReference>
<dbReference type="PRINTS" id="PR00315">
    <property type="entry name" value="ELONGATNFCT"/>
</dbReference>
<dbReference type="CDD" id="cd03691">
    <property type="entry name" value="BipA_TypA_II"/>
    <property type="match status" value="1"/>
</dbReference>
<dbReference type="PROSITE" id="PS00301">
    <property type="entry name" value="G_TR_1"/>
    <property type="match status" value="1"/>
</dbReference>
<evidence type="ECO:0000313" key="3">
    <source>
        <dbReference type="EMBL" id="CAB4929851.1"/>
    </source>
</evidence>